<feature type="domain" description="B box-type" evidence="10">
    <location>
        <begin position="61"/>
        <end position="108"/>
    </location>
</feature>
<organism evidence="11 12">
    <name type="scientific">Rhynchospora tenuis</name>
    <dbReference type="NCBI Taxonomy" id="198213"/>
    <lineage>
        <taxon>Eukaryota</taxon>
        <taxon>Viridiplantae</taxon>
        <taxon>Streptophyta</taxon>
        <taxon>Embryophyta</taxon>
        <taxon>Tracheophyta</taxon>
        <taxon>Spermatophyta</taxon>
        <taxon>Magnoliopsida</taxon>
        <taxon>Liliopsida</taxon>
        <taxon>Poales</taxon>
        <taxon>Cyperaceae</taxon>
        <taxon>Cyperoideae</taxon>
        <taxon>Rhynchosporeae</taxon>
        <taxon>Rhynchospora</taxon>
    </lineage>
</organism>
<keyword evidence="7" id="KW-0804">Transcription</keyword>
<dbReference type="CDD" id="cd19821">
    <property type="entry name" value="Bbox1_BBX-like"/>
    <property type="match status" value="2"/>
</dbReference>
<accession>A0AAD5ZZ85</accession>
<keyword evidence="2" id="KW-0479">Metal-binding</keyword>
<proteinExistence type="predicted"/>
<protein>
    <recommendedName>
        <fullName evidence="10">B box-type domain-containing protein</fullName>
    </recommendedName>
</protein>
<keyword evidence="12" id="KW-1185">Reference proteome</keyword>
<evidence type="ECO:0000259" key="10">
    <source>
        <dbReference type="PROSITE" id="PS50119"/>
    </source>
</evidence>
<feature type="domain" description="B box-type" evidence="10">
    <location>
        <begin position="1"/>
        <end position="47"/>
    </location>
</feature>
<evidence type="ECO:0000256" key="8">
    <source>
        <dbReference type="ARBA" id="ARBA00023242"/>
    </source>
</evidence>
<dbReference type="GO" id="GO:0006355">
    <property type="term" value="P:regulation of DNA-templated transcription"/>
    <property type="evidence" value="ECO:0007669"/>
    <property type="project" value="TreeGrafter"/>
</dbReference>
<evidence type="ECO:0000256" key="5">
    <source>
        <dbReference type="ARBA" id="ARBA00022833"/>
    </source>
</evidence>
<keyword evidence="4 9" id="KW-0863">Zinc-finger</keyword>
<dbReference type="GO" id="GO:0009640">
    <property type="term" value="P:photomorphogenesis"/>
    <property type="evidence" value="ECO:0007669"/>
    <property type="project" value="TreeGrafter"/>
</dbReference>
<dbReference type="Proteomes" id="UP001210211">
    <property type="component" value="Unassembled WGS sequence"/>
</dbReference>
<name>A0AAD5ZZ85_9POAL</name>
<evidence type="ECO:0000256" key="1">
    <source>
        <dbReference type="ARBA" id="ARBA00004123"/>
    </source>
</evidence>
<dbReference type="GO" id="GO:0008270">
    <property type="term" value="F:zinc ion binding"/>
    <property type="evidence" value="ECO:0007669"/>
    <property type="project" value="UniProtKB-KW"/>
</dbReference>
<dbReference type="SMART" id="SM00336">
    <property type="entry name" value="BBOX"/>
    <property type="match status" value="2"/>
</dbReference>
<evidence type="ECO:0000256" key="6">
    <source>
        <dbReference type="ARBA" id="ARBA00023015"/>
    </source>
</evidence>
<dbReference type="GO" id="GO:0005634">
    <property type="term" value="C:nucleus"/>
    <property type="evidence" value="ECO:0007669"/>
    <property type="project" value="UniProtKB-SubCell"/>
</dbReference>
<evidence type="ECO:0000256" key="3">
    <source>
        <dbReference type="ARBA" id="ARBA00022737"/>
    </source>
</evidence>
<evidence type="ECO:0000313" key="12">
    <source>
        <dbReference type="Proteomes" id="UP001210211"/>
    </source>
</evidence>
<keyword evidence="3" id="KW-0677">Repeat</keyword>
<sequence>MKVQCDYCNFAAASLFCFADEAALCDSCDRKIHRANKVASKHRRFSLLQPSSGQAASQLHPPTPLCDICQKKRGFLFCKEDRAILCRDCDLPIHTASDLTRDHTRYLLTGVRLSSAPISHAPTNVDSELENGSIDNLYSQDEADISVLTKTTSDANSRNVEYSINAWHVEENLFNNLPTTSNTATITPMTNSDFQYYQQRQENHHGLHEAFPVWASQGQFYY</sequence>
<dbReference type="AlphaFoldDB" id="A0AAD5ZZ85"/>
<evidence type="ECO:0000256" key="7">
    <source>
        <dbReference type="ARBA" id="ARBA00023163"/>
    </source>
</evidence>
<evidence type="ECO:0000256" key="4">
    <source>
        <dbReference type="ARBA" id="ARBA00022771"/>
    </source>
</evidence>
<comment type="caution">
    <text evidence="11">The sequence shown here is derived from an EMBL/GenBank/DDBJ whole genome shotgun (WGS) entry which is preliminary data.</text>
</comment>
<comment type="subcellular location">
    <subcellularLocation>
        <location evidence="1">Nucleus</location>
    </subcellularLocation>
</comment>
<keyword evidence="8" id="KW-0539">Nucleus</keyword>
<dbReference type="Gene3D" id="3.30.160.60">
    <property type="entry name" value="Classic Zinc Finger"/>
    <property type="match status" value="1"/>
</dbReference>
<dbReference type="InterPro" id="IPR000315">
    <property type="entry name" value="Znf_B-box"/>
</dbReference>
<gene>
    <name evidence="11" type="ORF">LUZ61_010309</name>
</gene>
<keyword evidence="6" id="KW-0805">Transcription regulation</keyword>
<dbReference type="PANTHER" id="PTHR31832:SF80">
    <property type="entry name" value="AP2-EREBP TRANSCRIPTION FACTOR"/>
    <property type="match status" value="1"/>
</dbReference>
<keyword evidence="5" id="KW-0862">Zinc</keyword>
<evidence type="ECO:0000313" key="11">
    <source>
        <dbReference type="EMBL" id="KAJ3706604.1"/>
    </source>
</evidence>
<evidence type="ECO:0000256" key="9">
    <source>
        <dbReference type="PROSITE-ProRule" id="PRU00024"/>
    </source>
</evidence>
<dbReference type="InterPro" id="IPR051979">
    <property type="entry name" value="B-box_zinc_finger"/>
</dbReference>
<dbReference type="EMBL" id="JAMRDG010000001">
    <property type="protein sequence ID" value="KAJ3706604.1"/>
    <property type="molecule type" value="Genomic_DNA"/>
</dbReference>
<dbReference type="InterPro" id="IPR049808">
    <property type="entry name" value="CONSTANS-like_Bbox1"/>
</dbReference>
<evidence type="ECO:0000256" key="2">
    <source>
        <dbReference type="ARBA" id="ARBA00022723"/>
    </source>
</evidence>
<dbReference type="Pfam" id="PF00643">
    <property type="entry name" value="zf-B_box"/>
    <property type="match status" value="2"/>
</dbReference>
<dbReference type="PROSITE" id="PS50119">
    <property type="entry name" value="ZF_BBOX"/>
    <property type="match status" value="2"/>
</dbReference>
<reference evidence="11 12" key="1">
    <citation type="journal article" date="2022" name="Cell">
        <title>Repeat-based holocentromeres influence genome architecture and karyotype evolution.</title>
        <authorList>
            <person name="Hofstatter P.G."/>
            <person name="Thangavel G."/>
            <person name="Lux T."/>
            <person name="Neumann P."/>
            <person name="Vondrak T."/>
            <person name="Novak P."/>
            <person name="Zhang M."/>
            <person name="Costa L."/>
            <person name="Castellani M."/>
            <person name="Scott A."/>
            <person name="Toegelov H."/>
            <person name="Fuchs J."/>
            <person name="Mata-Sucre Y."/>
            <person name="Dias Y."/>
            <person name="Vanzela A.L.L."/>
            <person name="Huettel B."/>
            <person name="Almeida C.C.S."/>
            <person name="Simkova H."/>
            <person name="Souza G."/>
            <person name="Pedrosa-Harand A."/>
            <person name="Macas J."/>
            <person name="Mayer K.F.X."/>
            <person name="Houben A."/>
            <person name="Marques A."/>
        </authorList>
    </citation>
    <scope>NUCLEOTIDE SEQUENCE [LARGE SCALE GENOMIC DNA]</scope>
    <source>
        <strain evidence="11">RhyTen1mFocal</strain>
    </source>
</reference>
<dbReference type="PANTHER" id="PTHR31832">
    <property type="entry name" value="B-BOX ZINC FINGER PROTEIN 22"/>
    <property type="match status" value="1"/>
</dbReference>